<evidence type="ECO:0000313" key="1">
    <source>
        <dbReference type="EMBL" id="GIF25953.1"/>
    </source>
</evidence>
<keyword evidence="2" id="KW-1185">Reference proteome</keyword>
<evidence type="ECO:0000313" key="2">
    <source>
        <dbReference type="Proteomes" id="UP000623608"/>
    </source>
</evidence>
<accession>A0A919TWG5</accession>
<protein>
    <submittedName>
        <fullName evidence="1">Uncharacterized protein</fullName>
    </submittedName>
</protein>
<proteinExistence type="predicted"/>
<reference evidence="1" key="1">
    <citation type="submission" date="2021-01" db="EMBL/GenBank/DDBJ databases">
        <title>Whole genome shotgun sequence of Actinoplanes tereljensis NBRC 105297.</title>
        <authorList>
            <person name="Komaki H."/>
            <person name="Tamura T."/>
        </authorList>
    </citation>
    <scope>NUCLEOTIDE SEQUENCE</scope>
    <source>
        <strain evidence="1">NBRC 105297</strain>
    </source>
</reference>
<organism evidence="1 2">
    <name type="scientific">Paractinoplanes tereljensis</name>
    <dbReference type="NCBI Taxonomy" id="571912"/>
    <lineage>
        <taxon>Bacteria</taxon>
        <taxon>Bacillati</taxon>
        <taxon>Actinomycetota</taxon>
        <taxon>Actinomycetes</taxon>
        <taxon>Micromonosporales</taxon>
        <taxon>Micromonosporaceae</taxon>
        <taxon>Paractinoplanes</taxon>
    </lineage>
</organism>
<dbReference type="AlphaFoldDB" id="A0A919TWG5"/>
<name>A0A919TWG5_9ACTN</name>
<dbReference type="Proteomes" id="UP000623608">
    <property type="component" value="Unassembled WGS sequence"/>
</dbReference>
<comment type="caution">
    <text evidence="1">The sequence shown here is derived from an EMBL/GenBank/DDBJ whole genome shotgun (WGS) entry which is preliminary data.</text>
</comment>
<dbReference type="EMBL" id="BOMY01000055">
    <property type="protein sequence ID" value="GIF25953.1"/>
    <property type="molecule type" value="Genomic_DNA"/>
</dbReference>
<sequence length="90" mass="9796">MDTARPVTSVNWPISRSPILKRNLPTKGGRRFLSSATCHSLPCAFVQAAHLSQEADPVAVFQVEQPIEVPVQVIGQEGDLLPELVVRVVP</sequence>
<gene>
    <name evidence="1" type="ORF">Ate02nite_86830</name>
</gene>